<gene>
    <name evidence="2" type="ORF">ARMSODRAFT_450965</name>
</gene>
<dbReference type="GO" id="GO:0007166">
    <property type="term" value="P:cell surface receptor signaling pathway"/>
    <property type="evidence" value="ECO:0007669"/>
    <property type="project" value="InterPro"/>
</dbReference>
<feature type="compositionally biased region" description="Polar residues" evidence="1">
    <location>
        <begin position="11"/>
        <end position="25"/>
    </location>
</feature>
<evidence type="ECO:0000313" key="2">
    <source>
        <dbReference type="EMBL" id="PBK64781.1"/>
    </source>
</evidence>
<feature type="compositionally biased region" description="Polar residues" evidence="1">
    <location>
        <begin position="57"/>
        <end position="86"/>
    </location>
</feature>
<evidence type="ECO:0000256" key="1">
    <source>
        <dbReference type="SAM" id="MobiDB-lite"/>
    </source>
</evidence>
<dbReference type="CDD" id="cd21037">
    <property type="entry name" value="MLKL_NTD"/>
    <property type="match status" value="1"/>
</dbReference>
<name>A0A2H3B1K9_9AGAR</name>
<reference evidence="3" key="1">
    <citation type="journal article" date="2017" name="Nat. Ecol. Evol.">
        <title>Genome expansion and lineage-specific genetic innovations in the forest pathogenic fungi Armillaria.</title>
        <authorList>
            <person name="Sipos G."/>
            <person name="Prasanna A.N."/>
            <person name="Walter M.C."/>
            <person name="O'Connor E."/>
            <person name="Balint B."/>
            <person name="Krizsan K."/>
            <person name="Kiss B."/>
            <person name="Hess J."/>
            <person name="Varga T."/>
            <person name="Slot J."/>
            <person name="Riley R."/>
            <person name="Boka B."/>
            <person name="Rigling D."/>
            <person name="Barry K."/>
            <person name="Lee J."/>
            <person name="Mihaltcheva S."/>
            <person name="LaButti K."/>
            <person name="Lipzen A."/>
            <person name="Waldron R."/>
            <person name="Moloney N.M."/>
            <person name="Sperisen C."/>
            <person name="Kredics L."/>
            <person name="Vagvoelgyi C."/>
            <person name="Patrignani A."/>
            <person name="Fitzpatrick D."/>
            <person name="Nagy I."/>
            <person name="Doyle S."/>
            <person name="Anderson J.B."/>
            <person name="Grigoriev I.V."/>
            <person name="Gueldener U."/>
            <person name="Muensterkoetter M."/>
            <person name="Nagy L.G."/>
        </authorList>
    </citation>
    <scope>NUCLEOTIDE SEQUENCE [LARGE SCALE GENOMIC DNA]</scope>
    <source>
        <strain evidence="3">28-4</strain>
    </source>
</reference>
<feature type="region of interest" description="Disordered" evidence="1">
    <location>
        <begin position="42"/>
        <end position="86"/>
    </location>
</feature>
<dbReference type="Proteomes" id="UP000218334">
    <property type="component" value="Unassembled WGS sequence"/>
</dbReference>
<sequence length="311" mass="33810">MSIFRRKGQSPALSSSNTPAQVTGSLSDDVASFKGKFNKLWHRDGRGHTDTTGDVAATSSNSESPVSMPNAQTTATKDSNNFADSSSGNKTANVTVILDIVQDICEVLDNVPYVKVVAGVLSTAMKIVDEVDACKGEWDQVKVTLLKVRDIVFKFRHGRDDSAPLPDDVKVAFRELESCLREVLDAVTRYEAVSKGRLTLQRGTLKADATSCVGRIDMAVKVFQMTIHVDTRLAVEQTRLTGEQTYLAVERTHHGVEKILATIQQGPTPTPSSSLNLNVLACPAPSQYFTGPRTVMHFQLLFTALIICPGQ</sequence>
<proteinExistence type="predicted"/>
<dbReference type="InterPro" id="IPR059179">
    <property type="entry name" value="MLKL-like_MCAfunc"/>
</dbReference>
<organism evidence="2 3">
    <name type="scientific">Armillaria solidipes</name>
    <dbReference type="NCBI Taxonomy" id="1076256"/>
    <lineage>
        <taxon>Eukaryota</taxon>
        <taxon>Fungi</taxon>
        <taxon>Dikarya</taxon>
        <taxon>Basidiomycota</taxon>
        <taxon>Agaricomycotina</taxon>
        <taxon>Agaricomycetes</taxon>
        <taxon>Agaricomycetidae</taxon>
        <taxon>Agaricales</taxon>
        <taxon>Marasmiineae</taxon>
        <taxon>Physalacriaceae</taxon>
        <taxon>Armillaria</taxon>
    </lineage>
</organism>
<keyword evidence="3" id="KW-1185">Reference proteome</keyword>
<dbReference type="Gene3D" id="1.20.930.20">
    <property type="entry name" value="Adaptor protein Cbl, N-terminal domain"/>
    <property type="match status" value="1"/>
</dbReference>
<dbReference type="AlphaFoldDB" id="A0A2H3B1K9"/>
<feature type="region of interest" description="Disordered" evidence="1">
    <location>
        <begin position="1"/>
        <end position="25"/>
    </location>
</feature>
<dbReference type="EMBL" id="KZ293449">
    <property type="protein sequence ID" value="PBK64781.1"/>
    <property type="molecule type" value="Genomic_DNA"/>
</dbReference>
<evidence type="ECO:0000313" key="3">
    <source>
        <dbReference type="Proteomes" id="UP000218334"/>
    </source>
</evidence>
<feature type="compositionally biased region" description="Basic and acidic residues" evidence="1">
    <location>
        <begin position="42"/>
        <end position="51"/>
    </location>
</feature>
<protein>
    <submittedName>
        <fullName evidence="2">Uncharacterized protein</fullName>
    </submittedName>
</protein>
<dbReference type="InterPro" id="IPR036537">
    <property type="entry name" value="Adaptor_Cbl_N_dom_sf"/>
</dbReference>
<accession>A0A2H3B1K9</accession>